<sequence>MRGGYCSLVSARRPSPLVSTQWKFGLQIAGIRSAVCIALTGNARRNTCKPAHDSAPCAACMPSSKTARRRRFSHGTPGKCPAHASPWTAEQDELLINLYPTHTFREIATQLRRTKAAVQFRAIRLRHEGRLGHKRNQFTPEQDMFIRTHRHSMTLSEVASHLGRKSRSDIANRAKRLGVTYCKYGDLNPLTKYSDSDVELIRALRDDGMAFSKIAEKFEMPESTARSIYHKRFTAADVIAREHLPR</sequence>
<dbReference type="InterPro" id="IPR001005">
    <property type="entry name" value="SANT/Myb"/>
</dbReference>
<feature type="domain" description="Myb-like" evidence="1">
    <location>
        <begin position="134"/>
        <end position="180"/>
    </location>
</feature>
<dbReference type="AlphaFoldDB" id="A0A747H4W2"/>
<gene>
    <name evidence="2" type="ORF">G8M71_005079</name>
</gene>
<proteinExistence type="predicted"/>
<comment type="caution">
    <text evidence="2">The sequence shown here is derived from an EMBL/GenBank/DDBJ whole genome shotgun (WGS) entry which is preliminary data.</text>
</comment>
<reference evidence="2" key="1">
    <citation type="journal article" date="2018" name="Genome Biol.">
        <title>SKESA: strategic k-mer extension for scrupulous assemblies.</title>
        <authorList>
            <person name="Souvorov A."/>
            <person name="Agarwala R."/>
            <person name="Lipman D.J."/>
        </authorList>
    </citation>
    <scope>NUCLEOTIDE SEQUENCE</scope>
    <source>
        <strain evidence="2">MA.03/00011831</strain>
    </source>
</reference>
<dbReference type="EMBL" id="DAAVFC010000063">
    <property type="protein sequence ID" value="HAF4384090.1"/>
    <property type="molecule type" value="Genomic_DNA"/>
</dbReference>
<reference evidence="2" key="2">
    <citation type="submission" date="2020-02" db="EMBL/GenBank/DDBJ databases">
        <authorList>
            <consortium name="NCBI Pathogen Detection Project"/>
        </authorList>
    </citation>
    <scope>NUCLEOTIDE SEQUENCE</scope>
    <source>
        <strain evidence="2">MA.03/00011831</strain>
    </source>
</reference>
<accession>A0A747H4W2</accession>
<dbReference type="CDD" id="cd00167">
    <property type="entry name" value="SANT"/>
    <property type="match status" value="1"/>
</dbReference>
<protein>
    <recommendedName>
        <fullName evidence="1">Myb-like domain-containing protein</fullName>
    </recommendedName>
</protein>
<dbReference type="SMART" id="SM00717">
    <property type="entry name" value="SANT"/>
    <property type="match status" value="2"/>
</dbReference>
<evidence type="ECO:0000313" key="2">
    <source>
        <dbReference type="EMBL" id="HAF4384090.1"/>
    </source>
</evidence>
<evidence type="ECO:0000259" key="1">
    <source>
        <dbReference type="SMART" id="SM00717"/>
    </source>
</evidence>
<feature type="domain" description="Myb-like" evidence="1">
    <location>
        <begin position="83"/>
        <end position="128"/>
    </location>
</feature>
<name>A0A747H4W2_SALER</name>
<organism evidence="2">
    <name type="scientific">Salmonella enterica</name>
    <name type="common">Salmonella choleraesuis</name>
    <dbReference type="NCBI Taxonomy" id="28901"/>
    <lineage>
        <taxon>Bacteria</taxon>
        <taxon>Pseudomonadati</taxon>
        <taxon>Pseudomonadota</taxon>
        <taxon>Gammaproteobacteria</taxon>
        <taxon>Enterobacterales</taxon>
        <taxon>Enterobacteriaceae</taxon>
        <taxon>Salmonella</taxon>
    </lineage>
</organism>